<name>A0A8X6GG35_TRICU</name>
<dbReference type="AlphaFoldDB" id="A0A8X6GG35"/>
<organism evidence="1 2">
    <name type="scientific">Trichonephila clavata</name>
    <name type="common">Joro spider</name>
    <name type="synonym">Nephila clavata</name>
    <dbReference type="NCBI Taxonomy" id="2740835"/>
    <lineage>
        <taxon>Eukaryota</taxon>
        <taxon>Metazoa</taxon>
        <taxon>Ecdysozoa</taxon>
        <taxon>Arthropoda</taxon>
        <taxon>Chelicerata</taxon>
        <taxon>Arachnida</taxon>
        <taxon>Araneae</taxon>
        <taxon>Araneomorphae</taxon>
        <taxon>Entelegynae</taxon>
        <taxon>Araneoidea</taxon>
        <taxon>Nephilidae</taxon>
        <taxon>Trichonephila</taxon>
    </lineage>
</organism>
<comment type="caution">
    <text evidence="1">The sequence shown here is derived from an EMBL/GenBank/DDBJ whole genome shotgun (WGS) entry which is preliminary data.</text>
</comment>
<evidence type="ECO:0000313" key="1">
    <source>
        <dbReference type="EMBL" id="GFR03328.1"/>
    </source>
</evidence>
<dbReference type="PANTHER" id="PTHR47331:SF5">
    <property type="entry name" value="RIBONUCLEASE H"/>
    <property type="match status" value="1"/>
</dbReference>
<gene>
    <name evidence="1" type="ORF">TNCT_387631</name>
</gene>
<dbReference type="OrthoDB" id="5920040at2759"/>
<dbReference type="Proteomes" id="UP000887116">
    <property type="component" value="Unassembled WGS sequence"/>
</dbReference>
<dbReference type="EMBL" id="BMAO01035371">
    <property type="protein sequence ID" value="GFR03328.1"/>
    <property type="molecule type" value="Genomic_DNA"/>
</dbReference>
<protein>
    <submittedName>
        <fullName evidence="1">DUF1758 domain-containing protein</fullName>
    </submittedName>
</protein>
<sequence length="193" mass="22543">MRIWITYSEIYRRSHCYIPHHAVIRPERKTTKLRVVFDASCKARNGNSLDDIFLKGGTVQPDLFHILLRFRKHAVAFLSDIKMFRQIKILDHQLDFLRILWRSSPEEDIVSYRLKMVTYGTKPAAYLAIRCHLQLAHEGKNKYPLATPVIQNSNYTDDILSGADDIPTAKEMQRQIIGLMKELFSSLQVERQQ</sequence>
<dbReference type="PANTHER" id="PTHR47331">
    <property type="entry name" value="PHD-TYPE DOMAIN-CONTAINING PROTEIN"/>
    <property type="match status" value="1"/>
</dbReference>
<reference evidence="1" key="1">
    <citation type="submission" date="2020-07" db="EMBL/GenBank/DDBJ databases">
        <title>Multicomponent nature underlies the extraordinary mechanical properties of spider dragline silk.</title>
        <authorList>
            <person name="Kono N."/>
            <person name="Nakamura H."/>
            <person name="Mori M."/>
            <person name="Yoshida Y."/>
            <person name="Ohtoshi R."/>
            <person name="Malay A.D."/>
            <person name="Moran D.A.P."/>
            <person name="Tomita M."/>
            <person name="Numata K."/>
            <person name="Arakawa K."/>
        </authorList>
    </citation>
    <scope>NUCLEOTIDE SEQUENCE</scope>
</reference>
<evidence type="ECO:0000313" key="2">
    <source>
        <dbReference type="Proteomes" id="UP000887116"/>
    </source>
</evidence>
<proteinExistence type="predicted"/>
<accession>A0A8X6GG35</accession>
<keyword evidence="2" id="KW-1185">Reference proteome</keyword>